<evidence type="ECO:0000256" key="1">
    <source>
        <dbReference type="ARBA" id="ARBA00001935"/>
    </source>
</evidence>
<evidence type="ECO:0000313" key="13">
    <source>
        <dbReference type="EMBL" id="KAJ9138446.1"/>
    </source>
</evidence>
<dbReference type="SUPFAM" id="SSF49998">
    <property type="entry name" value="Amine oxidase catalytic domain"/>
    <property type="match status" value="1"/>
</dbReference>
<organism evidence="13 14">
    <name type="scientific">Pleurostoma richardsiae</name>
    <dbReference type="NCBI Taxonomy" id="41990"/>
    <lineage>
        <taxon>Eukaryota</taxon>
        <taxon>Fungi</taxon>
        <taxon>Dikarya</taxon>
        <taxon>Ascomycota</taxon>
        <taxon>Pezizomycotina</taxon>
        <taxon>Sordariomycetes</taxon>
        <taxon>Sordariomycetidae</taxon>
        <taxon>Calosphaeriales</taxon>
        <taxon>Pleurostomataceae</taxon>
        <taxon>Pleurostoma</taxon>
    </lineage>
</organism>
<dbReference type="GO" id="GO:0005886">
    <property type="term" value="C:plasma membrane"/>
    <property type="evidence" value="ECO:0007669"/>
    <property type="project" value="TreeGrafter"/>
</dbReference>
<dbReference type="Proteomes" id="UP001174694">
    <property type="component" value="Unassembled WGS sequence"/>
</dbReference>
<dbReference type="EMBL" id="JANBVO010000030">
    <property type="protein sequence ID" value="KAJ9138446.1"/>
    <property type="molecule type" value="Genomic_DNA"/>
</dbReference>
<dbReference type="InterPro" id="IPR000269">
    <property type="entry name" value="Cu_amine_oxidase"/>
</dbReference>
<evidence type="ECO:0000256" key="5">
    <source>
        <dbReference type="ARBA" id="ARBA00023002"/>
    </source>
</evidence>
<keyword evidence="4 7" id="KW-0801">TPQ</keyword>
<evidence type="ECO:0000256" key="10">
    <source>
        <dbReference type="SAM" id="SignalP"/>
    </source>
</evidence>
<evidence type="ECO:0000256" key="2">
    <source>
        <dbReference type="ARBA" id="ARBA00007983"/>
    </source>
</evidence>
<evidence type="ECO:0000313" key="14">
    <source>
        <dbReference type="Proteomes" id="UP001174694"/>
    </source>
</evidence>
<feature type="domain" description="DUF1965" evidence="12">
    <location>
        <begin position="258"/>
        <end position="318"/>
    </location>
</feature>
<name>A0AA38RQK7_9PEZI</name>
<dbReference type="AlphaFoldDB" id="A0AA38RQK7"/>
<dbReference type="GO" id="GO:0005507">
    <property type="term" value="F:copper ion binding"/>
    <property type="evidence" value="ECO:0007669"/>
    <property type="project" value="InterPro"/>
</dbReference>
<gene>
    <name evidence="13" type="ORF">NKR23_g8446</name>
</gene>
<reference evidence="13" key="1">
    <citation type="submission" date="2022-07" db="EMBL/GenBank/DDBJ databases">
        <title>Fungi with potential for degradation of polypropylene.</title>
        <authorList>
            <person name="Gostincar C."/>
        </authorList>
    </citation>
    <scope>NUCLEOTIDE SEQUENCE</scope>
    <source>
        <strain evidence="13">EXF-13308</strain>
    </source>
</reference>
<dbReference type="GO" id="GO:0009308">
    <property type="term" value="P:amine metabolic process"/>
    <property type="evidence" value="ECO:0007669"/>
    <property type="project" value="UniProtKB-UniRule"/>
</dbReference>
<feature type="signal peptide" evidence="10">
    <location>
        <begin position="1"/>
        <end position="21"/>
    </location>
</feature>
<evidence type="ECO:0000259" key="12">
    <source>
        <dbReference type="Pfam" id="PF09248"/>
    </source>
</evidence>
<dbReference type="GO" id="GO:0048038">
    <property type="term" value="F:quinone binding"/>
    <property type="evidence" value="ECO:0007669"/>
    <property type="project" value="InterPro"/>
</dbReference>
<feature type="active site" description="Schiff-base intermediate with substrate; via topaquinone" evidence="7">
    <location>
        <position position="504"/>
    </location>
</feature>
<evidence type="ECO:0000256" key="8">
    <source>
        <dbReference type="PIRSR" id="PIRSR600269-51"/>
    </source>
</evidence>
<evidence type="ECO:0000256" key="3">
    <source>
        <dbReference type="ARBA" id="ARBA00022723"/>
    </source>
</evidence>
<accession>A0AA38RQK7</accession>
<evidence type="ECO:0000256" key="6">
    <source>
        <dbReference type="ARBA" id="ARBA00023008"/>
    </source>
</evidence>
<dbReference type="PANTHER" id="PTHR10638">
    <property type="entry name" value="COPPER AMINE OXIDASE"/>
    <property type="match status" value="1"/>
</dbReference>
<feature type="active site" description="Proton acceptor" evidence="7">
    <location>
        <position position="411"/>
    </location>
</feature>
<protein>
    <recommendedName>
        <fullName evidence="9">Amine oxidase</fullName>
        <ecNumber evidence="9">1.4.3.-</ecNumber>
    </recommendedName>
</protein>
<keyword evidence="5 9" id="KW-0560">Oxidoreductase</keyword>
<comment type="caution">
    <text evidence="13">The sequence shown here is derived from an EMBL/GenBank/DDBJ whole genome shotgun (WGS) entry which is preliminary data.</text>
</comment>
<dbReference type="InterPro" id="IPR036460">
    <property type="entry name" value="Cu_amine_oxidase_C_sf"/>
</dbReference>
<keyword evidence="6 9" id="KW-0186">Copper</keyword>
<evidence type="ECO:0000256" key="4">
    <source>
        <dbReference type="ARBA" id="ARBA00022772"/>
    </source>
</evidence>
<evidence type="ECO:0000256" key="9">
    <source>
        <dbReference type="RuleBase" id="RU000672"/>
    </source>
</evidence>
<feature type="modified residue" description="2',4',5'-topaquinone" evidence="8">
    <location>
        <position position="504"/>
    </location>
</feature>
<dbReference type="EC" id="1.4.3.-" evidence="9"/>
<feature type="domain" description="Copper amine oxidase catalytic" evidence="11">
    <location>
        <begin position="337"/>
        <end position="748"/>
    </location>
</feature>
<sequence length="799" mass="90054">MVIRNLAVFLFFLIFFKVALSSFGYGVSISITRLERAGPALHGDSQKSCSTCSLYDAALTTKAPKPNVWAPISPEDNAAVWNWLHDPAQGLNLTLPQHAKINDNQINWIDTLHLNKSDVISFLDGSGPKPKSYARVIIYEGGKAEPVAQEYMVGPLPVDSDTKIEKLDYIYNGGMGGAVPYNARGVDAARRLALDDILAPTMADIADITSAVFSGAKYYGFNDNRSTITMNFGTPISLDGTEAHINAVFHFPGPALYLLPIDFYVMIDWTGTDTSLWSVKGFVTKERFFPSAKELRAAFEAGELEQDFQQRKDYDWALVKYQPELGERPLESRAAPQSTEIGGKRYKVDDEEKYVEYMGWSFYISHTRTLGLMFYDIRFRGERILYELSMQEAASQYGGFQPKAASTVFHDASFSLGSDVFPLVEGFDCPFGSTFWNMTFHEGNRTVVHPRAICLFEQDPGHPLSRHRAAERTSVESGAWGFENLGVVKNAELNVRFIATVGNYDYIFNYAFGLDGSLEISVRASGYLMSSPYYQDQGRFGPRVQQATQGSLHDHVITFKADFDILNSTNSLQRSELKAVPQTQPWFAKMGTFEQLELDSSVVKEEQQLNWAPNHEVMYTVVNSKATNAWGEKRGYRIIPGKSNIHLSTMKSPWSRHNMAFAKSHFAVTHQHDTEPFANSVHNANLPWKPQQDFLKFFDDENIDEEDLVVWFNLGMHHFTRAEDIPVTLFSEAVSSITFAPQNFFDRAQDGDLKNRRWIVPNDAANTLLFENYGVVLPKCHIDLNEPASEMQKIYITEP</sequence>
<keyword evidence="14" id="KW-1185">Reference proteome</keyword>
<feature type="chain" id="PRO_5041273293" description="Amine oxidase" evidence="10">
    <location>
        <begin position="22"/>
        <end position="799"/>
    </location>
</feature>
<dbReference type="Pfam" id="PF09248">
    <property type="entry name" value="DUF1965"/>
    <property type="match status" value="1"/>
</dbReference>
<dbReference type="Gene3D" id="2.70.98.20">
    <property type="entry name" value="Copper amine oxidase, catalytic domain"/>
    <property type="match status" value="1"/>
</dbReference>
<comment type="PTM">
    <text evidence="8 9">Topaquinone (TPQ) is generated by copper-dependent autoxidation of a specific tyrosyl residue.</text>
</comment>
<evidence type="ECO:0000256" key="7">
    <source>
        <dbReference type="PIRSR" id="PIRSR600269-50"/>
    </source>
</evidence>
<dbReference type="SUPFAM" id="SSF54416">
    <property type="entry name" value="Amine oxidase N-terminal region"/>
    <property type="match status" value="2"/>
</dbReference>
<comment type="cofactor">
    <cofactor evidence="1">
        <name>Cu cation</name>
        <dbReference type="ChEBI" id="CHEBI:23378"/>
    </cofactor>
</comment>
<dbReference type="Gene3D" id="3.10.450.40">
    <property type="match status" value="2"/>
</dbReference>
<dbReference type="GO" id="GO:0008131">
    <property type="term" value="F:primary methylamine oxidase activity"/>
    <property type="evidence" value="ECO:0007669"/>
    <property type="project" value="InterPro"/>
</dbReference>
<dbReference type="PANTHER" id="PTHR10638:SF20">
    <property type="entry name" value="AMINE OXIDASE"/>
    <property type="match status" value="1"/>
</dbReference>
<keyword evidence="10" id="KW-0732">Signal</keyword>
<keyword evidence="3 9" id="KW-0479">Metal-binding</keyword>
<evidence type="ECO:0000259" key="11">
    <source>
        <dbReference type="Pfam" id="PF01179"/>
    </source>
</evidence>
<dbReference type="InterPro" id="IPR015798">
    <property type="entry name" value="Cu_amine_oxidase_C"/>
</dbReference>
<proteinExistence type="inferred from homology"/>
<dbReference type="Pfam" id="PF01179">
    <property type="entry name" value="Cu_amine_oxid"/>
    <property type="match status" value="1"/>
</dbReference>
<comment type="similarity">
    <text evidence="2 9">Belongs to the copper/topaquinone oxidase family.</text>
</comment>
<dbReference type="InterPro" id="IPR016182">
    <property type="entry name" value="Cu_amine_oxidase_N-reg"/>
</dbReference>
<dbReference type="PRINTS" id="PR00766">
    <property type="entry name" value="CUDAOXIDASE"/>
</dbReference>
<comment type="cofactor">
    <cofactor evidence="9">
        <name>Cu cation</name>
        <dbReference type="ChEBI" id="CHEBI:23378"/>
    </cofactor>
    <text evidence="9">Contains 1 topaquinone per subunit.</text>
</comment>
<dbReference type="InterPro" id="IPR015328">
    <property type="entry name" value="DUF1965"/>
</dbReference>